<gene>
    <name evidence="3" type="ORF">XAT740_LOCUS1980</name>
</gene>
<name>A0A813RAA7_ADIRI</name>
<dbReference type="InterPro" id="IPR001258">
    <property type="entry name" value="NHL_repeat"/>
</dbReference>
<dbReference type="SUPFAM" id="SSF63829">
    <property type="entry name" value="Calcium-dependent phosphotriesterase"/>
    <property type="match status" value="1"/>
</dbReference>
<evidence type="ECO:0000313" key="4">
    <source>
        <dbReference type="Proteomes" id="UP000663828"/>
    </source>
</evidence>
<keyword evidence="1" id="KW-0677">Repeat</keyword>
<accession>A0A813RAA7</accession>
<protein>
    <submittedName>
        <fullName evidence="3">Uncharacterized protein</fullName>
    </submittedName>
</protein>
<dbReference type="Pfam" id="PF01436">
    <property type="entry name" value="NHL"/>
    <property type="match status" value="3"/>
</dbReference>
<feature type="repeat" description="NHL" evidence="2">
    <location>
        <begin position="437"/>
        <end position="476"/>
    </location>
</feature>
<comment type="caution">
    <text evidence="3">The sequence shown here is derived from an EMBL/GenBank/DDBJ whole genome shotgun (WGS) entry which is preliminary data.</text>
</comment>
<evidence type="ECO:0000256" key="2">
    <source>
        <dbReference type="PROSITE-ProRule" id="PRU00504"/>
    </source>
</evidence>
<dbReference type="GO" id="GO:0043161">
    <property type="term" value="P:proteasome-mediated ubiquitin-dependent protein catabolic process"/>
    <property type="evidence" value="ECO:0007669"/>
    <property type="project" value="TreeGrafter"/>
</dbReference>
<dbReference type="Gene3D" id="2.40.10.500">
    <property type="match status" value="1"/>
</dbReference>
<dbReference type="PANTHER" id="PTHR24104:SF25">
    <property type="entry name" value="PROTEIN LIN-41"/>
    <property type="match status" value="1"/>
</dbReference>
<proteinExistence type="predicted"/>
<sequence length="478" mass="55084">MPAEIQKSHCVKCGKERFTSTCSGCLQDFCFDHLTMHQQELNRQLDHLELKRDLFQETFNDEINLPDKYSLIKQIEQWEEKSIELIHETANQCKEILFKHTNEYFHQIDICFMKLTEQLRKLRQQNDFNEIDLNYFKDKLKKLQQQFDRSPNIYIQQHPTEFISQISVLASFGKFVPSLRIANNSRWKEFGATVAGDIEDNNELHSPYGLCIDDNYGTVYIADCGNHRIIEYKCGINGEVIVGGNGEGNRMDQLNYPTDVILDKRNDSLIICDYRNCRVVRWFRGDERNFETIISNINCWGITMDNNGDLYVSDWKNNEVRKWKQGNLEGVIVAGGNGEGSSHDQLHFPTYIFVDQDYSIYISDTLNHRVVKWFKNSTAGIVVAGGRGPGNHLQQLSFPRGIIGDHLGNIYIADSGNDRVVRWLKDARQGTIVVGGSGKGNDADQFNSLKGITFDRHGNLFVADKDNHRVQKFDIQYE</sequence>
<dbReference type="PROSITE" id="PS51125">
    <property type="entry name" value="NHL"/>
    <property type="match status" value="1"/>
</dbReference>
<dbReference type="InterPro" id="IPR050952">
    <property type="entry name" value="TRIM-NHL_E3_ligases"/>
</dbReference>
<keyword evidence="4" id="KW-1185">Reference proteome</keyword>
<dbReference type="GO" id="GO:0000209">
    <property type="term" value="P:protein polyubiquitination"/>
    <property type="evidence" value="ECO:0007669"/>
    <property type="project" value="TreeGrafter"/>
</dbReference>
<dbReference type="GO" id="GO:0008270">
    <property type="term" value="F:zinc ion binding"/>
    <property type="evidence" value="ECO:0007669"/>
    <property type="project" value="UniProtKB-KW"/>
</dbReference>
<organism evidence="3 4">
    <name type="scientific">Adineta ricciae</name>
    <name type="common">Rotifer</name>
    <dbReference type="NCBI Taxonomy" id="249248"/>
    <lineage>
        <taxon>Eukaryota</taxon>
        <taxon>Metazoa</taxon>
        <taxon>Spiralia</taxon>
        <taxon>Gnathifera</taxon>
        <taxon>Rotifera</taxon>
        <taxon>Eurotatoria</taxon>
        <taxon>Bdelloidea</taxon>
        <taxon>Adinetida</taxon>
        <taxon>Adinetidae</taxon>
        <taxon>Adineta</taxon>
    </lineage>
</organism>
<evidence type="ECO:0000256" key="1">
    <source>
        <dbReference type="ARBA" id="ARBA00022737"/>
    </source>
</evidence>
<dbReference type="Proteomes" id="UP000663828">
    <property type="component" value="Unassembled WGS sequence"/>
</dbReference>
<reference evidence="3" key="1">
    <citation type="submission" date="2021-02" db="EMBL/GenBank/DDBJ databases">
        <authorList>
            <person name="Nowell W R."/>
        </authorList>
    </citation>
    <scope>NUCLEOTIDE SEQUENCE</scope>
</reference>
<dbReference type="AlphaFoldDB" id="A0A813RAA7"/>
<dbReference type="CDD" id="cd05819">
    <property type="entry name" value="NHL"/>
    <property type="match status" value="1"/>
</dbReference>
<dbReference type="GO" id="GO:0061630">
    <property type="term" value="F:ubiquitin protein ligase activity"/>
    <property type="evidence" value="ECO:0007669"/>
    <property type="project" value="TreeGrafter"/>
</dbReference>
<dbReference type="Gene3D" id="2.120.10.30">
    <property type="entry name" value="TolB, C-terminal domain"/>
    <property type="match status" value="1"/>
</dbReference>
<dbReference type="EMBL" id="CAJNOR010000064">
    <property type="protein sequence ID" value="CAF0781180.1"/>
    <property type="molecule type" value="Genomic_DNA"/>
</dbReference>
<evidence type="ECO:0000313" key="3">
    <source>
        <dbReference type="EMBL" id="CAF0781180.1"/>
    </source>
</evidence>
<dbReference type="PANTHER" id="PTHR24104">
    <property type="entry name" value="E3 UBIQUITIN-PROTEIN LIGASE NHLRC1-RELATED"/>
    <property type="match status" value="1"/>
</dbReference>
<dbReference type="InterPro" id="IPR011042">
    <property type="entry name" value="6-blade_b-propeller_TolB-like"/>
</dbReference>